<reference evidence="7 8" key="1">
    <citation type="submission" date="2019-06" db="EMBL/GenBank/DDBJ databases">
        <title>Saccharibacillus brassicae sp. nov., an endophytic bacterium isolated from Chinese cabbage seeds (Brassica pekinensis).</title>
        <authorList>
            <person name="Jiang L."/>
            <person name="Lee J."/>
            <person name="Kim S.W."/>
        </authorList>
    </citation>
    <scope>NUCLEOTIDE SEQUENCE [LARGE SCALE GENOMIC DNA]</scope>
    <source>
        <strain evidence="8">KCTC 43072 / ATSA2</strain>
    </source>
</reference>
<proteinExistence type="inferred from homology"/>
<comment type="similarity">
    <text evidence="4">Belongs to the MsrA Met sulfoxide reductase family.</text>
</comment>
<feature type="active site" evidence="4">
    <location>
        <position position="17"/>
    </location>
</feature>
<dbReference type="Pfam" id="PF01625">
    <property type="entry name" value="PMSR"/>
    <property type="match status" value="2"/>
</dbReference>
<dbReference type="PANTHER" id="PTHR42799:SF2">
    <property type="entry name" value="MITOCHONDRIAL PEPTIDE METHIONINE SULFOXIDE REDUCTASE"/>
    <property type="match status" value="1"/>
</dbReference>
<name>A0A4Y6UZ17_SACBS</name>
<protein>
    <recommendedName>
        <fullName evidence="4">Peptide methionine sulfoxide reductase MsrA</fullName>
        <shortName evidence="4">Protein-methionine-S-oxide reductase</shortName>
        <ecNumber evidence="4">1.8.4.11</ecNumber>
    </recommendedName>
    <alternativeName>
        <fullName evidence="4">Peptide-methionine (S)-S-oxide reductase</fullName>
        <shortName evidence="4">Peptide Met(O) reductase</shortName>
    </alternativeName>
</protein>
<comment type="catalytic activity">
    <reaction evidence="3 4">
        <text>[thioredoxin]-disulfide + L-methionine + H2O = L-methionine (S)-S-oxide + [thioredoxin]-dithiol</text>
        <dbReference type="Rhea" id="RHEA:19993"/>
        <dbReference type="Rhea" id="RHEA-COMP:10698"/>
        <dbReference type="Rhea" id="RHEA-COMP:10700"/>
        <dbReference type="ChEBI" id="CHEBI:15377"/>
        <dbReference type="ChEBI" id="CHEBI:29950"/>
        <dbReference type="ChEBI" id="CHEBI:50058"/>
        <dbReference type="ChEBI" id="CHEBI:57844"/>
        <dbReference type="ChEBI" id="CHEBI:58772"/>
        <dbReference type="EC" id="1.8.4.11"/>
    </reaction>
</comment>
<feature type="domain" description="Peptide methionine sulphoxide reductase MsrA" evidence="6">
    <location>
        <begin position="11"/>
        <end position="44"/>
    </location>
</feature>
<dbReference type="PANTHER" id="PTHR42799">
    <property type="entry name" value="MITOCHONDRIAL PEPTIDE METHIONINE SULFOXIDE REDUCTASE"/>
    <property type="match status" value="1"/>
</dbReference>
<evidence type="ECO:0000256" key="5">
    <source>
        <dbReference type="SAM" id="MobiDB-lite"/>
    </source>
</evidence>
<dbReference type="KEGG" id="saca:FFV09_11890"/>
<dbReference type="Gene3D" id="3.30.1060.10">
    <property type="entry name" value="Peptide methionine sulphoxide reductase MsrA"/>
    <property type="match status" value="1"/>
</dbReference>
<evidence type="ECO:0000256" key="1">
    <source>
        <dbReference type="ARBA" id="ARBA00023002"/>
    </source>
</evidence>
<feature type="region of interest" description="Disordered" evidence="5">
    <location>
        <begin position="38"/>
        <end position="95"/>
    </location>
</feature>
<dbReference type="HAMAP" id="MF_01401">
    <property type="entry name" value="MsrA"/>
    <property type="match status" value="1"/>
</dbReference>
<accession>A0A4Y6UZ17</accession>
<dbReference type="InterPro" id="IPR036509">
    <property type="entry name" value="Met_Sox_Rdtase_MsrA_sf"/>
</dbReference>
<evidence type="ECO:0000259" key="6">
    <source>
        <dbReference type="Pfam" id="PF01625"/>
    </source>
</evidence>
<keyword evidence="1 4" id="KW-0560">Oxidoreductase</keyword>
<keyword evidence="8" id="KW-1185">Reference proteome</keyword>
<dbReference type="EMBL" id="CP041217">
    <property type="protein sequence ID" value="QDH21477.1"/>
    <property type="molecule type" value="Genomic_DNA"/>
</dbReference>
<dbReference type="InterPro" id="IPR002569">
    <property type="entry name" value="Met_Sox_Rdtase_MsrA_dom"/>
</dbReference>
<comment type="function">
    <text evidence="4">Has an important function as a repair enzyme for proteins that have been inactivated by oxidation. Catalyzes the reversible oxidation-reduction of methionine sulfoxide in proteins to methionine.</text>
</comment>
<evidence type="ECO:0000256" key="3">
    <source>
        <dbReference type="ARBA" id="ARBA00048782"/>
    </source>
</evidence>
<dbReference type="GO" id="GO:0008113">
    <property type="term" value="F:peptide-methionine (S)-S-oxide reductase activity"/>
    <property type="evidence" value="ECO:0007669"/>
    <property type="project" value="UniProtKB-UniRule"/>
</dbReference>
<dbReference type="AlphaFoldDB" id="A0A4Y6UZ17"/>
<organism evidence="7 8">
    <name type="scientific">Saccharibacillus brassicae</name>
    <dbReference type="NCBI Taxonomy" id="2583377"/>
    <lineage>
        <taxon>Bacteria</taxon>
        <taxon>Bacillati</taxon>
        <taxon>Bacillota</taxon>
        <taxon>Bacilli</taxon>
        <taxon>Bacillales</taxon>
        <taxon>Paenibacillaceae</taxon>
        <taxon>Saccharibacillus</taxon>
    </lineage>
</organism>
<sequence length="206" mass="22683">MTEPTPIREQLTFAMGCFWGPEDRFARVPGVTATRVGYCGGDTPSVLTPPAAPGEAPPALPQPDSPAAPAGVPPADPGENPPPVPTHRRLAGHSEAVEVEFDPRIVSLEELLRKFWGEHNPSAIESYKPDDSRYRSILFYRSEEQRAAMERVRSEPADAGRSRELTALRPLGVFYPAEEKHQRYEAKKRQRNGAGQRSRSSGKGEN</sequence>
<dbReference type="GO" id="GO:0034599">
    <property type="term" value="P:cellular response to oxidative stress"/>
    <property type="evidence" value="ECO:0007669"/>
    <property type="project" value="TreeGrafter"/>
</dbReference>
<evidence type="ECO:0000313" key="7">
    <source>
        <dbReference type="EMBL" id="QDH21477.1"/>
    </source>
</evidence>
<dbReference type="GO" id="GO:0005737">
    <property type="term" value="C:cytoplasm"/>
    <property type="evidence" value="ECO:0007669"/>
    <property type="project" value="TreeGrafter"/>
</dbReference>
<comment type="catalytic activity">
    <reaction evidence="2 4">
        <text>L-methionyl-[protein] + [thioredoxin]-disulfide + H2O = L-methionyl-(S)-S-oxide-[protein] + [thioredoxin]-dithiol</text>
        <dbReference type="Rhea" id="RHEA:14217"/>
        <dbReference type="Rhea" id="RHEA-COMP:10698"/>
        <dbReference type="Rhea" id="RHEA-COMP:10700"/>
        <dbReference type="Rhea" id="RHEA-COMP:12313"/>
        <dbReference type="Rhea" id="RHEA-COMP:12315"/>
        <dbReference type="ChEBI" id="CHEBI:15377"/>
        <dbReference type="ChEBI" id="CHEBI:16044"/>
        <dbReference type="ChEBI" id="CHEBI:29950"/>
        <dbReference type="ChEBI" id="CHEBI:44120"/>
        <dbReference type="ChEBI" id="CHEBI:50058"/>
        <dbReference type="EC" id="1.8.4.11"/>
    </reaction>
</comment>
<dbReference type="OrthoDB" id="4174719at2"/>
<feature type="region of interest" description="Disordered" evidence="5">
    <location>
        <begin position="179"/>
        <end position="206"/>
    </location>
</feature>
<feature type="compositionally biased region" description="Polar residues" evidence="5">
    <location>
        <begin position="193"/>
        <end position="206"/>
    </location>
</feature>
<dbReference type="RefSeq" id="WP_141448022.1">
    <property type="nucleotide sequence ID" value="NZ_CP041217.1"/>
</dbReference>
<evidence type="ECO:0000256" key="4">
    <source>
        <dbReference type="HAMAP-Rule" id="MF_01401"/>
    </source>
</evidence>
<dbReference type="Proteomes" id="UP000316968">
    <property type="component" value="Chromosome"/>
</dbReference>
<evidence type="ECO:0000313" key="8">
    <source>
        <dbReference type="Proteomes" id="UP000316968"/>
    </source>
</evidence>
<dbReference type="InterPro" id="IPR050162">
    <property type="entry name" value="MsrA_MetSO_reductase"/>
</dbReference>
<dbReference type="SUPFAM" id="SSF55068">
    <property type="entry name" value="Peptide methionine sulfoxide reductase"/>
    <property type="match status" value="2"/>
</dbReference>
<dbReference type="EC" id="1.8.4.11" evidence="4"/>
<dbReference type="GO" id="GO:0033744">
    <property type="term" value="F:L-methionine:thioredoxin-disulfide S-oxidoreductase activity"/>
    <property type="evidence" value="ECO:0007669"/>
    <property type="project" value="RHEA"/>
</dbReference>
<feature type="compositionally biased region" description="Pro residues" evidence="5">
    <location>
        <begin position="50"/>
        <end position="85"/>
    </location>
</feature>
<feature type="domain" description="Peptide methionine sulphoxide reductase MsrA" evidence="6">
    <location>
        <begin position="90"/>
        <end position="190"/>
    </location>
</feature>
<gene>
    <name evidence="4" type="primary">msrA</name>
    <name evidence="7" type="ORF">FFV09_11890</name>
</gene>
<evidence type="ECO:0000256" key="2">
    <source>
        <dbReference type="ARBA" id="ARBA00047806"/>
    </source>
</evidence>